<dbReference type="AlphaFoldDB" id="M2ZRM1"/>
<dbReference type="RefSeq" id="XP_007927281.1">
    <property type="nucleotide sequence ID" value="XM_007929090.1"/>
</dbReference>
<dbReference type="VEuPathDB" id="FungiDB:MYCFIDRAFT_175281"/>
<dbReference type="Proteomes" id="UP000016932">
    <property type="component" value="Unassembled WGS sequence"/>
</dbReference>
<dbReference type="EMBL" id="KB446559">
    <property type="protein sequence ID" value="EME81689.1"/>
    <property type="molecule type" value="Genomic_DNA"/>
</dbReference>
<organism evidence="2 3">
    <name type="scientific">Pseudocercospora fijiensis (strain CIRAD86)</name>
    <name type="common">Black leaf streak disease fungus</name>
    <name type="synonym">Mycosphaerella fijiensis</name>
    <dbReference type="NCBI Taxonomy" id="383855"/>
    <lineage>
        <taxon>Eukaryota</taxon>
        <taxon>Fungi</taxon>
        <taxon>Dikarya</taxon>
        <taxon>Ascomycota</taxon>
        <taxon>Pezizomycotina</taxon>
        <taxon>Dothideomycetes</taxon>
        <taxon>Dothideomycetidae</taxon>
        <taxon>Mycosphaerellales</taxon>
        <taxon>Mycosphaerellaceae</taxon>
        <taxon>Pseudocercospora</taxon>
    </lineage>
</organism>
<accession>M2ZRM1</accession>
<dbReference type="GeneID" id="19333354"/>
<evidence type="ECO:0000256" key="1">
    <source>
        <dbReference type="SAM" id="MobiDB-lite"/>
    </source>
</evidence>
<evidence type="ECO:0000313" key="2">
    <source>
        <dbReference type="EMBL" id="EME81689.1"/>
    </source>
</evidence>
<proteinExistence type="predicted"/>
<reference evidence="2 3" key="1">
    <citation type="journal article" date="2012" name="PLoS Pathog.">
        <title>Diverse lifestyles and strategies of plant pathogenesis encoded in the genomes of eighteen Dothideomycetes fungi.</title>
        <authorList>
            <person name="Ohm R.A."/>
            <person name="Feau N."/>
            <person name="Henrissat B."/>
            <person name="Schoch C.L."/>
            <person name="Horwitz B.A."/>
            <person name="Barry K.W."/>
            <person name="Condon B.J."/>
            <person name="Copeland A.C."/>
            <person name="Dhillon B."/>
            <person name="Glaser F."/>
            <person name="Hesse C.N."/>
            <person name="Kosti I."/>
            <person name="LaButti K."/>
            <person name="Lindquist E.A."/>
            <person name="Lucas S."/>
            <person name="Salamov A.A."/>
            <person name="Bradshaw R.E."/>
            <person name="Ciuffetti L."/>
            <person name="Hamelin R.C."/>
            <person name="Kema G.H.J."/>
            <person name="Lawrence C."/>
            <person name="Scott J.A."/>
            <person name="Spatafora J.W."/>
            <person name="Turgeon B.G."/>
            <person name="de Wit P.J.G.M."/>
            <person name="Zhong S."/>
            <person name="Goodwin S.B."/>
            <person name="Grigoriev I.V."/>
        </authorList>
    </citation>
    <scope>NUCLEOTIDE SEQUENCE [LARGE SCALE GENOMIC DNA]</scope>
    <source>
        <strain evidence="2 3">CIRAD86</strain>
    </source>
</reference>
<keyword evidence="3" id="KW-1185">Reference proteome</keyword>
<evidence type="ECO:0000313" key="3">
    <source>
        <dbReference type="Proteomes" id="UP000016932"/>
    </source>
</evidence>
<gene>
    <name evidence="2" type="ORF">MYCFIDRAFT_175281</name>
</gene>
<feature type="region of interest" description="Disordered" evidence="1">
    <location>
        <begin position="1"/>
        <end position="59"/>
    </location>
</feature>
<protein>
    <submittedName>
        <fullName evidence="2">Uncharacterized protein</fullName>
    </submittedName>
</protein>
<name>M2ZRM1_PSEFD</name>
<feature type="region of interest" description="Disordered" evidence="1">
    <location>
        <begin position="79"/>
        <end position="98"/>
    </location>
</feature>
<sequence>MVVTASTTVGMHFTITRGNGERRTVTQPLHEPLHSPRPASAVIPAPAPAPATPTSSTNHELLLGSRDADTFQLSAFHMPPELNFPDAVNRTGPDRTAP</sequence>
<dbReference type="HOGENOM" id="CLU_2334548_0_0_1"/>
<dbReference type="KEGG" id="pfj:MYCFIDRAFT_175281"/>